<protein>
    <submittedName>
        <fullName evidence="2">Uncharacterized protein</fullName>
    </submittedName>
</protein>
<dbReference type="EMBL" id="OY731404">
    <property type="protein sequence ID" value="CAJ1969870.1"/>
    <property type="molecule type" value="Genomic_DNA"/>
</dbReference>
<gene>
    <name evidence="2" type="ORF">AYBTSS11_LOCUS22484</name>
    <name evidence="3" type="ORF">AYBTSS11_LOCUS22488</name>
</gene>
<evidence type="ECO:0000256" key="1">
    <source>
        <dbReference type="SAM" id="MobiDB-lite"/>
    </source>
</evidence>
<evidence type="ECO:0000313" key="2">
    <source>
        <dbReference type="EMBL" id="CAJ1969865.1"/>
    </source>
</evidence>
<dbReference type="AlphaFoldDB" id="A0AA86SXM5"/>
<dbReference type="EMBL" id="OY731404">
    <property type="protein sequence ID" value="CAJ1969865.1"/>
    <property type="molecule type" value="Genomic_DNA"/>
</dbReference>
<reference evidence="2" key="1">
    <citation type="submission" date="2023-10" db="EMBL/GenBank/DDBJ databases">
        <authorList>
            <person name="Domelevo Entfellner J.-B."/>
        </authorList>
    </citation>
    <scope>NUCLEOTIDE SEQUENCE</scope>
</reference>
<dbReference type="Gramene" id="rna-AYBTSS11_LOCUS22488">
    <property type="protein sequence ID" value="CAJ1969870.1"/>
    <property type="gene ID" value="gene-AYBTSS11_LOCUS22488"/>
</dbReference>
<dbReference type="Gramene" id="rna-AYBTSS11_LOCUS22484">
    <property type="protein sequence ID" value="CAJ1969865.1"/>
    <property type="gene ID" value="gene-AYBTSS11_LOCUS22484"/>
</dbReference>
<feature type="compositionally biased region" description="Basic and acidic residues" evidence="1">
    <location>
        <begin position="105"/>
        <end position="124"/>
    </location>
</feature>
<evidence type="ECO:0000313" key="3">
    <source>
        <dbReference type="EMBL" id="CAJ1969870.1"/>
    </source>
</evidence>
<name>A0AA86SXM5_9FABA</name>
<organism evidence="2 4">
    <name type="scientific">Sphenostylis stenocarpa</name>
    <dbReference type="NCBI Taxonomy" id="92480"/>
    <lineage>
        <taxon>Eukaryota</taxon>
        <taxon>Viridiplantae</taxon>
        <taxon>Streptophyta</taxon>
        <taxon>Embryophyta</taxon>
        <taxon>Tracheophyta</taxon>
        <taxon>Spermatophyta</taxon>
        <taxon>Magnoliopsida</taxon>
        <taxon>eudicotyledons</taxon>
        <taxon>Gunneridae</taxon>
        <taxon>Pentapetalae</taxon>
        <taxon>rosids</taxon>
        <taxon>fabids</taxon>
        <taxon>Fabales</taxon>
        <taxon>Fabaceae</taxon>
        <taxon>Papilionoideae</taxon>
        <taxon>50 kb inversion clade</taxon>
        <taxon>NPAAA clade</taxon>
        <taxon>indigoferoid/millettioid clade</taxon>
        <taxon>Phaseoleae</taxon>
        <taxon>Sphenostylis</taxon>
    </lineage>
</organism>
<proteinExistence type="predicted"/>
<evidence type="ECO:0000313" key="4">
    <source>
        <dbReference type="Proteomes" id="UP001189624"/>
    </source>
</evidence>
<accession>A0AA86SXM5</accession>
<dbReference type="Proteomes" id="UP001189624">
    <property type="component" value="Chromosome 7"/>
</dbReference>
<keyword evidence="4" id="KW-1185">Reference proteome</keyword>
<feature type="region of interest" description="Disordered" evidence="1">
    <location>
        <begin position="99"/>
        <end position="124"/>
    </location>
</feature>
<sequence>MGGGKRSEIFVCTRKEEIVNRKLISSFSHCLRPSIERSRIVRAVPYIDKTISGSWKPTALLLIALLLAIRIDHTSERKSAILFHIMAAIPGMGIHYQMSRHKKRDMPERQDTGTLREKGLDLAR</sequence>